<keyword evidence="7" id="KW-0234">DNA repair</keyword>
<evidence type="ECO:0000256" key="3">
    <source>
        <dbReference type="ARBA" id="ARBA00022722"/>
    </source>
</evidence>
<keyword evidence="4" id="KW-0227">DNA damage</keyword>
<dbReference type="Proteomes" id="UP000218334">
    <property type="component" value="Unassembled WGS sequence"/>
</dbReference>
<feature type="active site" description="Proton donor/acceptor" evidence="9">
    <location>
        <position position="477"/>
    </location>
</feature>
<dbReference type="SUPFAM" id="SSF56024">
    <property type="entry name" value="Phospholipase D/nuclease"/>
    <property type="match status" value="2"/>
</dbReference>
<feature type="compositionally biased region" description="Basic and acidic residues" evidence="11">
    <location>
        <begin position="74"/>
        <end position="85"/>
    </location>
</feature>
<feature type="region of interest" description="Disordered" evidence="11">
    <location>
        <begin position="34"/>
        <end position="124"/>
    </location>
</feature>
<feature type="binding site" evidence="10">
    <location>
        <position position="479"/>
    </location>
    <ligand>
        <name>substrate</name>
    </ligand>
</feature>
<dbReference type="PROSITE" id="PS50330">
    <property type="entry name" value="UIM"/>
    <property type="match status" value="1"/>
</dbReference>
<accession>A0A2H3BHY3</accession>
<comment type="subcellular location">
    <subcellularLocation>
        <location evidence="1">Nucleus</location>
    </subcellularLocation>
</comment>
<keyword evidence="5" id="KW-0378">Hydrolase</keyword>
<protein>
    <submittedName>
        <fullName evidence="12">Phospholipase D/nuclease</fullName>
    </submittedName>
</protein>
<gene>
    <name evidence="12" type="ORF">ARMSODRAFT_940227</name>
</gene>
<proteinExistence type="inferred from homology"/>
<feature type="compositionally biased region" description="Polar residues" evidence="11">
    <location>
        <begin position="109"/>
        <end position="122"/>
    </location>
</feature>
<keyword evidence="8" id="KW-0539">Nucleus</keyword>
<dbReference type="Pfam" id="PF06087">
    <property type="entry name" value="Tyr-DNA_phospho"/>
    <property type="match status" value="1"/>
</dbReference>
<evidence type="ECO:0000256" key="5">
    <source>
        <dbReference type="ARBA" id="ARBA00022801"/>
    </source>
</evidence>
<feature type="binding site" evidence="10">
    <location>
        <position position="226"/>
    </location>
    <ligand>
        <name>substrate</name>
    </ligand>
</feature>
<dbReference type="CDD" id="cd09122">
    <property type="entry name" value="PLDc_Tdp1_1"/>
    <property type="match status" value="1"/>
</dbReference>
<feature type="active site" description="Nucleophile" evidence="9">
    <location>
        <position position="224"/>
    </location>
</feature>
<dbReference type="GO" id="GO:0004527">
    <property type="term" value="F:exonuclease activity"/>
    <property type="evidence" value="ECO:0007669"/>
    <property type="project" value="UniProtKB-KW"/>
</dbReference>
<dbReference type="PANTHER" id="PTHR12415:SF0">
    <property type="entry name" value="TYROSYL-DNA PHOSPHODIESTERASE 1"/>
    <property type="match status" value="1"/>
</dbReference>
<evidence type="ECO:0000256" key="4">
    <source>
        <dbReference type="ARBA" id="ARBA00022763"/>
    </source>
</evidence>
<dbReference type="GO" id="GO:0017005">
    <property type="term" value="F:3'-tyrosyl-DNA phosphodiesterase activity"/>
    <property type="evidence" value="ECO:0007669"/>
    <property type="project" value="TreeGrafter"/>
</dbReference>
<sequence length="596" mass="67613">MNFDDDEIQKAIALSLQESKAKAKTPQQFLETIVISSDDEDDEQMPQGRTVSQAKPSKEREVPASQSSFLSERAQLEKERRERQQRYLQATGKAKDAKNDDDDEIQIVEPSTSQNTKTSSSAPVPLTDQLFFEGEIRPTATRLAEPRQDRKATFRLTEILGPKSDISFAILSTYAHDIPWIYQVFEREVPVIFVAHGESEGMRNILPNWIKTVPKLNGPYGCMHIKVSAAFLIYIFYKTGRLRVVISTANLVPFDYRDIENVVWLQDVPPRGTPIANDPKADDFPATMQRVLHGVNVRRALELMVQEHPNLPLRKIEDLRSRWDFGKVKVHLVPSLAGKHDGWPEVTLTGHTRLMMAIRNLGLRTKKGKAARKLEVEYQAGGSSIGTYTTQWVNEFFYSARGESPQDYLDDSKAKRAKLPYPPLKIIFPSKKTVQESALGVRGGGTMFCRKVQWNGKTFPRDRFYDSKSRAGKVLMHTKVMRYLSTRLDLISPSQMIIGLLSDKPVDVDDSDTEDSDIEVVDAPIGWGYLGSHNFTPSAWGTLSGSAFRPVLNIKNYEIGIVFPIKNEEALEKVTFWERPPERYDEGGPWMQEEFN</sequence>
<evidence type="ECO:0000313" key="13">
    <source>
        <dbReference type="Proteomes" id="UP000218334"/>
    </source>
</evidence>
<dbReference type="GO" id="GO:0003690">
    <property type="term" value="F:double-stranded DNA binding"/>
    <property type="evidence" value="ECO:0007669"/>
    <property type="project" value="TreeGrafter"/>
</dbReference>
<keyword evidence="13" id="KW-1185">Reference proteome</keyword>
<dbReference type="STRING" id="1076256.A0A2H3BHY3"/>
<dbReference type="InterPro" id="IPR003903">
    <property type="entry name" value="UIM_dom"/>
</dbReference>
<dbReference type="AlphaFoldDB" id="A0A2H3BHY3"/>
<dbReference type="SMART" id="SM00726">
    <property type="entry name" value="UIM"/>
    <property type="match status" value="1"/>
</dbReference>
<dbReference type="InterPro" id="IPR010347">
    <property type="entry name" value="Tdp1"/>
</dbReference>
<evidence type="ECO:0000256" key="9">
    <source>
        <dbReference type="PIRSR" id="PIRSR610347-1"/>
    </source>
</evidence>
<comment type="similarity">
    <text evidence="2">Belongs to the tyrosyl-DNA phosphodiesterase family.</text>
</comment>
<organism evidence="12 13">
    <name type="scientific">Armillaria solidipes</name>
    <dbReference type="NCBI Taxonomy" id="1076256"/>
    <lineage>
        <taxon>Eukaryota</taxon>
        <taxon>Fungi</taxon>
        <taxon>Dikarya</taxon>
        <taxon>Basidiomycota</taxon>
        <taxon>Agaricomycotina</taxon>
        <taxon>Agaricomycetes</taxon>
        <taxon>Agaricomycetidae</taxon>
        <taxon>Agaricales</taxon>
        <taxon>Marasmiineae</taxon>
        <taxon>Physalacriaceae</taxon>
        <taxon>Armillaria</taxon>
    </lineage>
</organism>
<dbReference type="GO" id="GO:0003697">
    <property type="term" value="F:single-stranded DNA binding"/>
    <property type="evidence" value="ECO:0007669"/>
    <property type="project" value="TreeGrafter"/>
</dbReference>
<keyword evidence="6" id="KW-0269">Exonuclease</keyword>
<dbReference type="CDD" id="cd09123">
    <property type="entry name" value="PLDc_Tdp1_2"/>
    <property type="match status" value="1"/>
</dbReference>
<evidence type="ECO:0000256" key="8">
    <source>
        <dbReference type="ARBA" id="ARBA00023242"/>
    </source>
</evidence>
<dbReference type="Gene3D" id="3.30.870.10">
    <property type="entry name" value="Endonuclease Chain A"/>
    <property type="match status" value="2"/>
</dbReference>
<reference evidence="13" key="1">
    <citation type="journal article" date="2017" name="Nat. Ecol. Evol.">
        <title>Genome expansion and lineage-specific genetic innovations in the forest pathogenic fungi Armillaria.</title>
        <authorList>
            <person name="Sipos G."/>
            <person name="Prasanna A.N."/>
            <person name="Walter M.C."/>
            <person name="O'Connor E."/>
            <person name="Balint B."/>
            <person name="Krizsan K."/>
            <person name="Kiss B."/>
            <person name="Hess J."/>
            <person name="Varga T."/>
            <person name="Slot J."/>
            <person name="Riley R."/>
            <person name="Boka B."/>
            <person name="Rigling D."/>
            <person name="Barry K."/>
            <person name="Lee J."/>
            <person name="Mihaltcheva S."/>
            <person name="LaButti K."/>
            <person name="Lipzen A."/>
            <person name="Waldron R."/>
            <person name="Moloney N.M."/>
            <person name="Sperisen C."/>
            <person name="Kredics L."/>
            <person name="Vagvoelgyi C."/>
            <person name="Patrignani A."/>
            <person name="Fitzpatrick D."/>
            <person name="Nagy I."/>
            <person name="Doyle S."/>
            <person name="Anderson J.B."/>
            <person name="Grigoriev I.V."/>
            <person name="Gueldener U."/>
            <person name="Muensterkoetter M."/>
            <person name="Nagy L.G."/>
        </authorList>
    </citation>
    <scope>NUCLEOTIDE SEQUENCE [LARGE SCALE GENOMIC DNA]</scope>
    <source>
        <strain evidence="13">28-4</strain>
    </source>
</reference>
<evidence type="ECO:0000256" key="1">
    <source>
        <dbReference type="ARBA" id="ARBA00004123"/>
    </source>
</evidence>
<dbReference type="EMBL" id="KZ293444">
    <property type="protein sequence ID" value="PBK65658.1"/>
    <property type="molecule type" value="Genomic_DNA"/>
</dbReference>
<dbReference type="GO" id="GO:0006281">
    <property type="term" value="P:DNA repair"/>
    <property type="evidence" value="ECO:0007669"/>
    <property type="project" value="UniProtKB-KW"/>
</dbReference>
<dbReference type="GO" id="GO:0005634">
    <property type="term" value="C:nucleus"/>
    <property type="evidence" value="ECO:0007669"/>
    <property type="project" value="UniProtKB-SubCell"/>
</dbReference>
<evidence type="ECO:0000313" key="12">
    <source>
        <dbReference type="EMBL" id="PBK65658.1"/>
    </source>
</evidence>
<evidence type="ECO:0000256" key="11">
    <source>
        <dbReference type="SAM" id="MobiDB-lite"/>
    </source>
</evidence>
<name>A0A2H3BHY3_9AGAR</name>
<evidence type="ECO:0000256" key="6">
    <source>
        <dbReference type="ARBA" id="ARBA00022839"/>
    </source>
</evidence>
<evidence type="ECO:0000256" key="7">
    <source>
        <dbReference type="ARBA" id="ARBA00023204"/>
    </source>
</evidence>
<keyword evidence="3" id="KW-0540">Nuclease</keyword>
<evidence type="ECO:0000256" key="2">
    <source>
        <dbReference type="ARBA" id="ARBA00010205"/>
    </source>
</evidence>
<dbReference type="PANTHER" id="PTHR12415">
    <property type="entry name" value="TYROSYL-DNA PHOSPHODIESTERASE 1"/>
    <property type="match status" value="1"/>
</dbReference>
<evidence type="ECO:0000256" key="10">
    <source>
        <dbReference type="PIRSR" id="PIRSR610347-2"/>
    </source>
</evidence>